<sequence length="510" mass="58064">MPPKFLPIGNALQFNCNLFIITRIEICHTETKVVAQVVAKEELLAFARETESVRSSFHSIVVQNLGRREATEVDKLNRSPMEKLLRPCEKEYMRMTMLKHEDTFREQVYELHRLYQIQKILMKNMEASKGIEVNQRGWNLKNVNSLTQNGYHKGAQKNPKLNFDLERPATDDMDVAESDSDGVLEIINETEIELTLGPSSYNGKKVETPLTSDSAHSLSSSSTGSNLVNKTRLKTPHSSHSTIEELSGDIIGLVQVPHSTGCQNGIRNSYDIEEQSRQERSKQPPWFFQSCIIIFASETMKHGVMSEALDINTDIARLSHQRIIIIQSTWYPIDEAKNVERLILYFEAFESKEEPLVCTALCLVETRNYQRTQEMEWRRFLLGFVRPLAKGVAPSARTKGERRPSFLDTELMNDLRGRGGLSAEGEALTAGLLTADLINQPKIPRFRCHSWHHEVVAVHNRELEPRFGQVAGHFEQHVHMPLAITSDSPSRCKLSFSPCHSEQDEPENQK</sequence>
<accession>A0A371HQB1</accession>
<name>A0A371HQB1_MUCPR</name>
<feature type="compositionally biased region" description="Low complexity" evidence="1">
    <location>
        <begin position="212"/>
        <end position="225"/>
    </location>
</feature>
<evidence type="ECO:0000313" key="3">
    <source>
        <dbReference type="Proteomes" id="UP000257109"/>
    </source>
</evidence>
<dbReference type="STRING" id="157652.A0A371HQB1"/>
<dbReference type="Proteomes" id="UP000257109">
    <property type="component" value="Unassembled WGS sequence"/>
</dbReference>
<feature type="region of interest" description="Disordered" evidence="1">
    <location>
        <begin position="197"/>
        <end position="241"/>
    </location>
</feature>
<proteinExistence type="predicted"/>
<gene>
    <name evidence="2" type="ORF">CR513_11244</name>
</gene>
<dbReference type="OrthoDB" id="666348at2759"/>
<dbReference type="EMBL" id="QJKJ01001969">
    <property type="protein sequence ID" value="RDY04968.1"/>
    <property type="molecule type" value="Genomic_DNA"/>
</dbReference>
<comment type="caution">
    <text evidence="2">The sequence shown here is derived from an EMBL/GenBank/DDBJ whole genome shotgun (WGS) entry which is preliminary data.</text>
</comment>
<organism evidence="2 3">
    <name type="scientific">Mucuna pruriens</name>
    <name type="common">Velvet bean</name>
    <name type="synonym">Dolichos pruriens</name>
    <dbReference type="NCBI Taxonomy" id="157652"/>
    <lineage>
        <taxon>Eukaryota</taxon>
        <taxon>Viridiplantae</taxon>
        <taxon>Streptophyta</taxon>
        <taxon>Embryophyta</taxon>
        <taxon>Tracheophyta</taxon>
        <taxon>Spermatophyta</taxon>
        <taxon>Magnoliopsida</taxon>
        <taxon>eudicotyledons</taxon>
        <taxon>Gunneridae</taxon>
        <taxon>Pentapetalae</taxon>
        <taxon>rosids</taxon>
        <taxon>fabids</taxon>
        <taxon>Fabales</taxon>
        <taxon>Fabaceae</taxon>
        <taxon>Papilionoideae</taxon>
        <taxon>50 kb inversion clade</taxon>
        <taxon>NPAAA clade</taxon>
        <taxon>indigoferoid/millettioid clade</taxon>
        <taxon>Phaseoleae</taxon>
        <taxon>Mucuna</taxon>
    </lineage>
</organism>
<evidence type="ECO:0000313" key="2">
    <source>
        <dbReference type="EMBL" id="RDY04968.1"/>
    </source>
</evidence>
<protein>
    <submittedName>
        <fullName evidence="2">Uncharacterized protein</fullName>
    </submittedName>
</protein>
<dbReference type="PANTHER" id="PTHR33167">
    <property type="entry name" value="TRANSCRIPTION FACTOR, PUTATIVE (DUF863)-RELATED"/>
    <property type="match status" value="1"/>
</dbReference>
<keyword evidence="3" id="KW-1185">Reference proteome</keyword>
<evidence type="ECO:0000256" key="1">
    <source>
        <dbReference type="SAM" id="MobiDB-lite"/>
    </source>
</evidence>
<dbReference type="PANTHER" id="PTHR33167:SF26">
    <property type="entry name" value="EXPRESSED PROTEIN"/>
    <property type="match status" value="1"/>
</dbReference>
<reference evidence="2" key="1">
    <citation type="submission" date="2018-05" db="EMBL/GenBank/DDBJ databases">
        <title>Draft genome of Mucuna pruriens seed.</title>
        <authorList>
            <person name="Nnadi N.E."/>
            <person name="Vos R."/>
            <person name="Hasami M.H."/>
            <person name="Devisetty U.K."/>
            <person name="Aguiy J.C."/>
        </authorList>
    </citation>
    <scope>NUCLEOTIDE SEQUENCE [LARGE SCALE GENOMIC DNA]</scope>
    <source>
        <strain evidence="2">JCA_2017</strain>
    </source>
</reference>
<dbReference type="AlphaFoldDB" id="A0A371HQB1"/>
<feature type="non-terminal residue" evidence="2">
    <location>
        <position position="1"/>
    </location>
</feature>